<dbReference type="SUPFAM" id="SSF53335">
    <property type="entry name" value="S-adenosyl-L-methionine-dependent methyltransferases"/>
    <property type="match status" value="1"/>
</dbReference>
<evidence type="ECO:0000313" key="3">
    <source>
        <dbReference type="Proteomes" id="UP001217918"/>
    </source>
</evidence>
<dbReference type="InterPro" id="IPR029063">
    <property type="entry name" value="SAM-dependent_MTases_sf"/>
</dbReference>
<protein>
    <recommendedName>
        <fullName evidence="4">Methyltransferase</fullName>
    </recommendedName>
</protein>
<proteinExistence type="inferred from homology"/>
<dbReference type="Gene3D" id="3.40.50.150">
    <property type="entry name" value="Vaccinia Virus protein VP39"/>
    <property type="match status" value="1"/>
</dbReference>
<dbReference type="Proteomes" id="UP001217918">
    <property type="component" value="Unassembled WGS sequence"/>
</dbReference>
<dbReference type="GO" id="GO:0008168">
    <property type="term" value="F:methyltransferase activity"/>
    <property type="evidence" value="ECO:0007669"/>
    <property type="project" value="TreeGrafter"/>
</dbReference>
<dbReference type="AlphaFoldDB" id="A0AAD9MFY6"/>
<evidence type="ECO:0008006" key="4">
    <source>
        <dbReference type="Google" id="ProtNLM"/>
    </source>
</evidence>
<evidence type="ECO:0000256" key="1">
    <source>
        <dbReference type="ARBA" id="ARBA00038158"/>
    </source>
</evidence>
<reference evidence="2" key="1">
    <citation type="journal article" date="2023" name="Mol. Plant Microbe Interact.">
        <title>Elucidating the Obligate Nature and Biological Capacity of an Invasive Fungal Corn Pathogen.</title>
        <authorList>
            <person name="MacCready J.S."/>
            <person name="Roggenkamp E.M."/>
            <person name="Gdanetz K."/>
            <person name="Chilvers M.I."/>
        </authorList>
    </citation>
    <scope>NUCLEOTIDE SEQUENCE</scope>
    <source>
        <strain evidence="2">PM02</strain>
    </source>
</reference>
<dbReference type="PANTHER" id="PTHR43591:SF106">
    <property type="entry name" value="S-ADENOSYL-L-METHIONINE-DEPENDENT METHYLTRANSFERASE"/>
    <property type="match status" value="1"/>
</dbReference>
<dbReference type="PANTHER" id="PTHR43591">
    <property type="entry name" value="METHYLTRANSFERASE"/>
    <property type="match status" value="1"/>
</dbReference>
<evidence type="ECO:0000313" key="2">
    <source>
        <dbReference type="EMBL" id="KAK2072483.1"/>
    </source>
</evidence>
<dbReference type="Pfam" id="PF13489">
    <property type="entry name" value="Methyltransf_23"/>
    <property type="match status" value="1"/>
</dbReference>
<accession>A0AAD9MFY6</accession>
<comment type="caution">
    <text evidence="2">The sequence shown here is derived from an EMBL/GenBank/DDBJ whole genome shotgun (WGS) entry which is preliminary data.</text>
</comment>
<name>A0AAD9MFY6_9PEZI</name>
<organism evidence="2 3">
    <name type="scientific">Phyllachora maydis</name>
    <dbReference type="NCBI Taxonomy" id="1825666"/>
    <lineage>
        <taxon>Eukaryota</taxon>
        <taxon>Fungi</taxon>
        <taxon>Dikarya</taxon>
        <taxon>Ascomycota</taxon>
        <taxon>Pezizomycotina</taxon>
        <taxon>Sordariomycetes</taxon>
        <taxon>Sordariomycetidae</taxon>
        <taxon>Phyllachorales</taxon>
        <taxon>Phyllachoraceae</taxon>
        <taxon>Phyllachora</taxon>
    </lineage>
</organism>
<sequence>MANRPIFMVMDENGTIEPLTDDAEEHQSRVEDVGGTSDYEPSLAESAFGSLTSSIAGHVFEYGRRYHRFNAGLYPLPNDDEECEREHLRHNVLQELVDGKLLGDGMAEAFPCAQVVGVDLSPVQSVWVPPNLSFRVDDIEGEWKYGKDYDLVHLRFTASFLRDQDSLLAKAFASLRPGGWLENQDAWPHITCDDGTIPTDYAPHRFYELLAATFRERHQWDISYLCRFPAALERAGFVNVQRRVLHVPIGEWPRDRKLRVLGCLMREIMAGFMLAVATKPFAEADMDAAEVEDLLNAAAAAMHNRRIHAYMPIQWIWAQKPPSA</sequence>
<gene>
    <name evidence="2" type="ORF">P8C59_006833</name>
</gene>
<dbReference type="EMBL" id="JAQQPM010000006">
    <property type="protein sequence ID" value="KAK2072483.1"/>
    <property type="molecule type" value="Genomic_DNA"/>
</dbReference>
<keyword evidence="3" id="KW-1185">Reference proteome</keyword>
<dbReference type="CDD" id="cd02440">
    <property type="entry name" value="AdoMet_MTases"/>
    <property type="match status" value="1"/>
</dbReference>
<comment type="similarity">
    <text evidence="1">Belongs to the methyltransferase superfamily. LaeA methyltransferase family.</text>
</comment>